<organism evidence="3 4">
    <name type="scientific">Actinomadura namibiensis</name>
    <dbReference type="NCBI Taxonomy" id="182080"/>
    <lineage>
        <taxon>Bacteria</taxon>
        <taxon>Bacillati</taxon>
        <taxon>Actinomycetota</taxon>
        <taxon>Actinomycetes</taxon>
        <taxon>Streptosporangiales</taxon>
        <taxon>Thermomonosporaceae</taxon>
        <taxon>Actinomadura</taxon>
    </lineage>
</organism>
<evidence type="ECO:0000256" key="1">
    <source>
        <dbReference type="SAM" id="MobiDB-lite"/>
    </source>
</evidence>
<dbReference type="PANTHER" id="PTHR30007:SF1">
    <property type="entry name" value="BLR1914 PROTEIN"/>
    <property type="match status" value="1"/>
</dbReference>
<feature type="region of interest" description="Disordered" evidence="1">
    <location>
        <begin position="34"/>
        <end position="53"/>
    </location>
</feature>
<evidence type="ECO:0000259" key="2">
    <source>
        <dbReference type="Pfam" id="PF01609"/>
    </source>
</evidence>
<dbReference type="AlphaFoldDB" id="A0A7W3QRK6"/>
<reference evidence="3 4" key="1">
    <citation type="submission" date="2020-08" db="EMBL/GenBank/DDBJ databases">
        <title>Genomic Encyclopedia of Type Strains, Phase IV (KMG-IV): sequencing the most valuable type-strain genomes for metagenomic binning, comparative biology and taxonomic classification.</title>
        <authorList>
            <person name="Goeker M."/>
        </authorList>
    </citation>
    <scope>NUCLEOTIDE SEQUENCE [LARGE SCALE GENOMIC DNA]</scope>
    <source>
        <strain evidence="3 4">DSM 44197</strain>
    </source>
</reference>
<feature type="domain" description="Transposase IS4-like" evidence="2">
    <location>
        <begin position="5"/>
        <end position="107"/>
    </location>
</feature>
<protein>
    <submittedName>
        <fullName evidence="3">Transposase</fullName>
    </submittedName>
</protein>
<dbReference type="GO" id="GO:0004803">
    <property type="term" value="F:transposase activity"/>
    <property type="evidence" value="ECO:0007669"/>
    <property type="project" value="InterPro"/>
</dbReference>
<dbReference type="Proteomes" id="UP000572680">
    <property type="component" value="Unassembled WGS sequence"/>
</dbReference>
<proteinExistence type="predicted"/>
<comment type="caution">
    <text evidence="3">The sequence shown here is derived from an EMBL/GenBank/DDBJ whole genome shotgun (WGS) entry which is preliminary data.</text>
</comment>
<dbReference type="GO" id="GO:0006313">
    <property type="term" value="P:DNA transposition"/>
    <property type="evidence" value="ECO:0007669"/>
    <property type="project" value="InterPro"/>
</dbReference>
<keyword evidence="4" id="KW-1185">Reference proteome</keyword>
<dbReference type="InterPro" id="IPR002559">
    <property type="entry name" value="Transposase_11"/>
</dbReference>
<dbReference type="PANTHER" id="PTHR30007">
    <property type="entry name" value="PHP DOMAIN PROTEIN"/>
    <property type="match status" value="1"/>
</dbReference>
<evidence type="ECO:0000313" key="3">
    <source>
        <dbReference type="EMBL" id="MBA8956801.1"/>
    </source>
</evidence>
<dbReference type="GO" id="GO:0003677">
    <property type="term" value="F:DNA binding"/>
    <property type="evidence" value="ECO:0007669"/>
    <property type="project" value="InterPro"/>
</dbReference>
<gene>
    <name evidence="3" type="ORF">HNR61_008491</name>
</gene>
<dbReference type="EMBL" id="JACJIA010000018">
    <property type="protein sequence ID" value="MBA8956801.1"/>
    <property type="molecule type" value="Genomic_DNA"/>
</dbReference>
<name>A0A7W3QRK6_ACTNM</name>
<sequence>MLTDRAGLPIPVGISAANAHDKLGLEPLVRGIPPIRSRNRPRRRRPAKLYAGKGDDFPDLRRWLRGRNIAPRIARRGIETSNRLGRHRWVVERTVSWVNRYRHLTKRDDV</sequence>
<feature type="compositionally biased region" description="Basic residues" evidence="1">
    <location>
        <begin position="37"/>
        <end position="47"/>
    </location>
</feature>
<accession>A0A7W3QRK6</accession>
<dbReference type="Pfam" id="PF01609">
    <property type="entry name" value="DDE_Tnp_1"/>
    <property type="match status" value="1"/>
</dbReference>
<evidence type="ECO:0000313" key="4">
    <source>
        <dbReference type="Proteomes" id="UP000572680"/>
    </source>
</evidence>